<dbReference type="FunFam" id="3.40.50.720:FF:000084">
    <property type="entry name" value="Short-chain dehydrogenase reductase"/>
    <property type="match status" value="1"/>
</dbReference>
<dbReference type="EC" id="1.1.1.268" evidence="4"/>
<keyword evidence="4" id="KW-0614">Plasmid</keyword>
<evidence type="ECO:0000256" key="1">
    <source>
        <dbReference type="ARBA" id="ARBA00006484"/>
    </source>
</evidence>
<dbReference type="NCBIfam" id="NF005559">
    <property type="entry name" value="PRK07231.1"/>
    <property type="match status" value="1"/>
</dbReference>
<dbReference type="AlphaFoldDB" id="A0A0W0R5D6"/>
<evidence type="ECO:0000313" key="5">
    <source>
        <dbReference type="Proteomes" id="UP000054859"/>
    </source>
</evidence>
<evidence type="ECO:0000313" key="4">
    <source>
        <dbReference type="EMBL" id="VEH84887.1"/>
    </source>
</evidence>
<evidence type="ECO:0000256" key="2">
    <source>
        <dbReference type="ARBA" id="ARBA00023002"/>
    </source>
</evidence>
<dbReference type="PANTHER" id="PTHR24321:SF8">
    <property type="entry name" value="ESTRADIOL 17-BETA-DEHYDROGENASE 8-RELATED"/>
    <property type="match status" value="1"/>
</dbReference>
<gene>
    <name evidence="3" type="primary">phaB</name>
    <name evidence="3" type="ORF">Lade_0949</name>
    <name evidence="4" type="ORF">NCTC12735_00507</name>
</gene>
<geneLocation type="plasmid" evidence="4 6">
    <name>9</name>
</geneLocation>
<dbReference type="PATRIC" id="fig|45056.6.peg.984"/>
<sequence length="251" mass="27159">MITLQNKIAIVTGANSGIGKGIAQKFVQLGARVVLFGRNAETLERTQQEIGAENTLIVQGDVTSTEDLQGLFKTTVSRFGKIDILVANAGVAEQIGIEEVTEEKFDYLVDINYRGLFFTLKYAIDYLNQNASVILISSCAAQMTFINHSVYSSTKAAVLKLAQNASYDLAKKLIRVNSISPGYIETPIFSTALSNNPEYLKEQSAYIPLKRIGTPEDIANTAAFLASEEASYITGADIKVDGGITASFPII</sequence>
<proteinExistence type="inferred from homology"/>
<dbReference type="PRINTS" id="PR00080">
    <property type="entry name" value="SDRFAMILY"/>
</dbReference>
<dbReference type="CDD" id="cd05233">
    <property type="entry name" value="SDR_c"/>
    <property type="match status" value="1"/>
</dbReference>
<dbReference type="InterPro" id="IPR002347">
    <property type="entry name" value="SDR_fam"/>
</dbReference>
<dbReference type="PRINTS" id="PR00081">
    <property type="entry name" value="GDHRDH"/>
</dbReference>
<dbReference type="SUPFAM" id="SSF51735">
    <property type="entry name" value="NAD(P)-binding Rossmann-fold domains"/>
    <property type="match status" value="1"/>
</dbReference>
<dbReference type="RefSeq" id="WP_058461980.1">
    <property type="nucleotide sequence ID" value="NZ_CAAAHS010000002.1"/>
</dbReference>
<dbReference type="OrthoDB" id="9787298at2"/>
<dbReference type="KEGG" id="ladl:NCTC12735_00507"/>
<dbReference type="Proteomes" id="UP000281170">
    <property type="component" value="Plasmid 9"/>
</dbReference>
<dbReference type="STRING" id="45056.Lade_0949"/>
<dbReference type="InterPro" id="IPR036291">
    <property type="entry name" value="NAD(P)-bd_dom_sf"/>
</dbReference>
<name>A0A0W0R5D6_9GAMM</name>
<dbReference type="Gene3D" id="3.40.50.720">
    <property type="entry name" value="NAD(P)-binding Rossmann-like Domain"/>
    <property type="match status" value="1"/>
</dbReference>
<dbReference type="EMBL" id="LR134418">
    <property type="protein sequence ID" value="VEH84887.1"/>
    <property type="molecule type" value="Genomic_DNA"/>
</dbReference>
<keyword evidence="5" id="KW-1185">Reference proteome</keyword>
<accession>A0A0W0R5D6</accession>
<reference evidence="4 6" key="2">
    <citation type="submission" date="2018-12" db="EMBL/GenBank/DDBJ databases">
        <authorList>
            <consortium name="Pathogen Informatics"/>
        </authorList>
    </citation>
    <scope>NUCLEOTIDE SEQUENCE [LARGE SCALE GENOMIC DNA]</scope>
    <source>
        <strain evidence="4 6">NCTC12735</strain>
        <plasmid evidence="6">9</plasmid>
    </source>
</reference>
<evidence type="ECO:0000313" key="6">
    <source>
        <dbReference type="Proteomes" id="UP000281170"/>
    </source>
</evidence>
<keyword evidence="2 4" id="KW-0560">Oxidoreductase</keyword>
<dbReference type="PANTHER" id="PTHR24321">
    <property type="entry name" value="DEHYDROGENASES, SHORT CHAIN"/>
    <property type="match status" value="1"/>
</dbReference>
<protein>
    <submittedName>
        <fullName evidence="3">Acetyoacetyl CoA reductase</fullName>
        <ecNumber evidence="4">1.1.1.268</ecNumber>
    </submittedName>
</protein>
<evidence type="ECO:0000313" key="3">
    <source>
        <dbReference type="EMBL" id="KTC66291.1"/>
    </source>
</evidence>
<dbReference type="Pfam" id="PF13561">
    <property type="entry name" value="adh_short_C2"/>
    <property type="match status" value="1"/>
</dbReference>
<dbReference type="Proteomes" id="UP000054859">
    <property type="component" value="Unassembled WGS sequence"/>
</dbReference>
<organism evidence="3 5">
    <name type="scientific">Legionella adelaidensis</name>
    <dbReference type="NCBI Taxonomy" id="45056"/>
    <lineage>
        <taxon>Bacteria</taxon>
        <taxon>Pseudomonadati</taxon>
        <taxon>Pseudomonadota</taxon>
        <taxon>Gammaproteobacteria</taxon>
        <taxon>Legionellales</taxon>
        <taxon>Legionellaceae</taxon>
        <taxon>Legionella</taxon>
    </lineage>
</organism>
<reference evidence="3 5" key="1">
    <citation type="submission" date="2015-11" db="EMBL/GenBank/DDBJ databases">
        <title>Identification of large and diverse effector repertoires of 38 Legionella species.</title>
        <authorList>
            <person name="Burstein D."/>
            <person name="Amaro F."/>
            <person name="Zusman T."/>
            <person name="Lifshitz Z."/>
            <person name="Cohen O."/>
            <person name="Gilbert J.A."/>
            <person name="Pupko T."/>
            <person name="Shuman H.A."/>
            <person name="Segal G."/>
        </authorList>
    </citation>
    <scope>NUCLEOTIDE SEQUENCE [LARGE SCALE GENOMIC DNA]</scope>
    <source>
        <strain evidence="3 5">1762-AUS-E</strain>
    </source>
</reference>
<dbReference type="EMBL" id="LNKA01000001">
    <property type="protein sequence ID" value="KTC66291.1"/>
    <property type="molecule type" value="Genomic_DNA"/>
</dbReference>
<comment type="similarity">
    <text evidence="1">Belongs to the short-chain dehydrogenases/reductases (SDR) family.</text>
</comment>
<dbReference type="GO" id="GO:0050574">
    <property type="term" value="F:2-(R)-hydroxypropyl-CoM dehydrogenase activity"/>
    <property type="evidence" value="ECO:0007669"/>
    <property type="project" value="UniProtKB-EC"/>
</dbReference>